<dbReference type="InterPro" id="IPR036278">
    <property type="entry name" value="Sialidase_sf"/>
</dbReference>
<evidence type="ECO:0000313" key="3">
    <source>
        <dbReference type="Proteomes" id="UP000215896"/>
    </source>
</evidence>
<dbReference type="SUPFAM" id="SSF49785">
    <property type="entry name" value="Galactose-binding domain-like"/>
    <property type="match status" value="1"/>
</dbReference>
<gene>
    <name evidence="2" type="ORF">CGZ94_10905</name>
</gene>
<comment type="caution">
    <text evidence="2">The sequence shown here is derived from an EMBL/GenBank/DDBJ whole genome shotgun (WGS) entry which is preliminary data.</text>
</comment>
<dbReference type="PANTHER" id="PTHR43752">
    <property type="entry name" value="BNR/ASP-BOX REPEAT FAMILY PROTEIN"/>
    <property type="match status" value="1"/>
</dbReference>
<proteinExistence type="predicted"/>
<keyword evidence="3" id="KW-1185">Reference proteome</keyword>
<dbReference type="CDD" id="cd15482">
    <property type="entry name" value="Sialidase_non-viral"/>
    <property type="match status" value="1"/>
</dbReference>
<evidence type="ECO:0000313" key="2">
    <source>
        <dbReference type="EMBL" id="OYO13474.1"/>
    </source>
</evidence>
<dbReference type="Pfam" id="PF13088">
    <property type="entry name" value="BNR_2"/>
    <property type="match status" value="1"/>
</dbReference>
<evidence type="ECO:0000259" key="1">
    <source>
        <dbReference type="Pfam" id="PF13088"/>
    </source>
</evidence>
<dbReference type="InterPro" id="IPR011040">
    <property type="entry name" value="Sialidase"/>
</dbReference>
<dbReference type="AlphaFoldDB" id="A0A255GKH2"/>
<protein>
    <recommendedName>
        <fullName evidence="1">Sialidase domain-containing protein</fullName>
    </recommendedName>
</protein>
<feature type="domain" description="Sialidase" evidence="1">
    <location>
        <begin position="162"/>
        <end position="328"/>
    </location>
</feature>
<dbReference type="SUPFAM" id="SSF50939">
    <property type="entry name" value="Sialidases"/>
    <property type="match status" value="1"/>
</dbReference>
<reference evidence="2 3" key="1">
    <citation type="submission" date="2017-07" db="EMBL/GenBank/DDBJ databases">
        <title>Draft whole genome sequences of clinical Proprionibacteriaceae strains.</title>
        <authorList>
            <person name="Bernier A.-M."/>
            <person name="Bernard K."/>
            <person name="Domingo M.-C."/>
        </authorList>
    </citation>
    <scope>NUCLEOTIDE SEQUENCE [LARGE SCALE GENOMIC DNA]</scope>
    <source>
        <strain evidence="2 3">NML 030167</strain>
    </source>
</reference>
<accession>A0A255GKH2</accession>
<dbReference type="OrthoDB" id="7294637at2"/>
<organism evidence="2 3">
    <name type="scientific">Enemella evansiae</name>
    <dbReference type="NCBI Taxonomy" id="2016499"/>
    <lineage>
        <taxon>Bacteria</taxon>
        <taxon>Bacillati</taxon>
        <taxon>Actinomycetota</taxon>
        <taxon>Actinomycetes</taxon>
        <taxon>Propionibacteriales</taxon>
        <taxon>Propionibacteriaceae</taxon>
        <taxon>Enemella</taxon>
    </lineage>
</organism>
<name>A0A255GKH2_9ACTN</name>
<sequence>MKRRSTTSGEGAIVKFRRTSTLVATAAAVALVVPASIPMRAQAQPIDGQPGDRAAIGLGNMFYPFSPAPGLQASFPHLALIDQVNRTGQRTPEVWLSFSQGPDAVTNTVPSGVLVSRDGGATYTDRRDDSGVETLAMMRRSNGEYIAPKFIPEWTDRGPAVITKVSADRGATWQERRAVVTPPPGKTFASTGFDRGIRVHKNIMELPDGRLIVGAYGKFTEDQRWSAMLITSTDGGSSWSVWGVINGDNSVGASEPSFSRTVDGRLIAVLRGSPESAGLMQAYSSDDGRTWTTPTRLQAPTPTVNGAVEPSVVLQPNGQLVLAYGRPGNHALVSASGNGDDWGNYQLLQNNVPPRNAEPTWGSSANMTMVPLDGNRSLVAGDTCAPWGCQPYNETYAIWARQIDAVGPGTGKLDLTTMLAEGRARITADVLTDPLFPQTSAAGAVDGSSDKHAAARIRPGSSVVVELDQVYRLNKLGLLMAPGVKQSANIQLSTDGRAWGKPEVKLRDRVDSALAYTEIQPTEAKFIKIGPDGDAPLDAVTELEAYAADTDTFENDPVNAPPRGWVRNSLAQVVDTAPQTGTPRTAGFGSRRALRLLDFATDDIATAQRAFPARQQVSIDYQMMGVNRQTGTIVTVKGTDASGRSVDAYHFLIDPISREIRQYDGRAWNSLGQLPAPINPNVWAAVQITADTAGGTLKIGDTSFTTRPPTGAPTALNALAFSSAGTSPKGSSFYFDNVRIR</sequence>
<dbReference type="Gene3D" id="2.60.120.260">
    <property type="entry name" value="Galactose-binding domain-like"/>
    <property type="match status" value="1"/>
</dbReference>
<dbReference type="PANTHER" id="PTHR43752:SF2">
    <property type="entry name" value="BNR_ASP-BOX REPEAT FAMILY PROTEIN"/>
    <property type="match status" value="1"/>
</dbReference>
<dbReference type="EMBL" id="NMVO01000013">
    <property type="protein sequence ID" value="OYO13474.1"/>
    <property type="molecule type" value="Genomic_DNA"/>
</dbReference>
<dbReference type="InterPro" id="IPR008979">
    <property type="entry name" value="Galactose-bd-like_sf"/>
</dbReference>
<dbReference type="Gene3D" id="2.120.10.10">
    <property type="match status" value="1"/>
</dbReference>
<dbReference type="Proteomes" id="UP000215896">
    <property type="component" value="Unassembled WGS sequence"/>
</dbReference>